<accession>A0A1E3GU85</accession>
<dbReference type="EC" id="3.1.3.48" evidence="3"/>
<dbReference type="InterPro" id="IPR023485">
    <property type="entry name" value="Ptyr_pPase"/>
</dbReference>
<organism evidence="3 4">
    <name type="scientific">Methylophaga muralis</name>
    <dbReference type="NCBI Taxonomy" id="291169"/>
    <lineage>
        <taxon>Bacteria</taxon>
        <taxon>Pseudomonadati</taxon>
        <taxon>Pseudomonadota</taxon>
        <taxon>Gammaproteobacteria</taxon>
        <taxon>Thiotrichales</taxon>
        <taxon>Piscirickettsiaceae</taxon>
        <taxon>Methylophaga</taxon>
    </lineage>
</organism>
<dbReference type="GO" id="GO:0046685">
    <property type="term" value="P:response to arsenic-containing substance"/>
    <property type="evidence" value="ECO:0007669"/>
    <property type="project" value="UniProtKB-KW"/>
</dbReference>
<evidence type="ECO:0000313" key="4">
    <source>
        <dbReference type="Proteomes" id="UP000094379"/>
    </source>
</evidence>
<proteinExistence type="predicted"/>
<dbReference type="InterPro" id="IPR036196">
    <property type="entry name" value="Ptyr_pPase_sf"/>
</dbReference>
<dbReference type="GO" id="GO:0004725">
    <property type="term" value="F:protein tyrosine phosphatase activity"/>
    <property type="evidence" value="ECO:0007669"/>
    <property type="project" value="UniProtKB-EC"/>
</dbReference>
<dbReference type="PANTHER" id="PTHR43428:SF1">
    <property type="entry name" value="ARSENATE REDUCTASE"/>
    <property type="match status" value="1"/>
</dbReference>
<dbReference type="RefSeq" id="WP_069295283.1">
    <property type="nucleotide sequence ID" value="NZ_MCRI01000004.1"/>
</dbReference>
<name>A0A1E3GU85_9GAMM</name>
<dbReference type="Proteomes" id="UP000094379">
    <property type="component" value="Unassembled WGS sequence"/>
</dbReference>
<dbReference type="Gene3D" id="3.40.50.2300">
    <property type="match status" value="1"/>
</dbReference>
<protein>
    <submittedName>
        <fullName evidence="3">Protein ArsC</fullName>
        <ecNumber evidence="3">3.1.3.48</ecNumber>
    </submittedName>
</protein>
<dbReference type="PANTHER" id="PTHR43428">
    <property type="entry name" value="ARSENATE REDUCTASE"/>
    <property type="match status" value="1"/>
</dbReference>
<sequence>MTTTPLKLLFLCTHNACRSILAEAICRQLAGDKFIVASAGSQPAGKVFPQTLNKLTEHGYNIDGLSSKSWEALSDYHPDIVITVCDQAAGESCPIWFGKAVKGHWGLPDASKITDSSERGQCFDGLIRLLETRLTAVLELPLAELSLTEISTELKRIGATN</sequence>
<evidence type="ECO:0000256" key="1">
    <source>
        <dbReference type="ARBA" id="ARBA00022849"/>
    </source>
</evidence>
<gene>
    <name evidence="3" type="primary">arsC_1</name>
    <name evidence="3" type="ORF">A9E74_00748</name>
</gene>
<reference evidence="3 4" key="1">
    <citation type="submission" date="2016-07" db="EMBL/GenBank/DDBJ databases">
        <title>Draft Genome Sequence of Methylophaga muralis Bur 1.</title>
        <authorList>
            <person name="Vasilenko O.V."/>
            <person name="Doronina N.V."/>
            <person name="Shmareva M.N."/>
            <person name="Tarlachkov S.V."/>
            <person name="Mustakhimov I."/>
            <person name="Trotsenko Y.A."/>
        </authorList>
    </citation>
    <scope>NUCLEOTIDE SEQUENCE [LARGE SCALE GENOMIC DNA]</scope>
    <source>
        <strain evidence="3 4">Bur 1</strain>
    </source>
</reference>
<evidence type="ECO:0000313" key="3">
    <source>
        <dbReference type="EMBL" id="ODN67638.1"/>
    </source>
</evidence>
<dbReference type="SMART" id="SM00226">
    <property type="entry name" value="LMWPc"/>
    <property type="match status" value="1"/>
</dbReference>
<keyword evidence="3" id="KW-0378">Hydrolase</keyword>
<dbReference type="STRING" id="291169.A9E74_00748"/>
<dbReference type="CDD" id="cd16345">
    <property type="entry name" value="LMWP_ArsC"/>
    <property type="match status" value="1"/>
</dbReference>
<dbReference type="SUPFAM" id="SSF52788">
    <property type="entry name" value="Phosphotyrosine protein phosphatases I"/>
    <property type="match status" value="1"/>
</dbReference>
<dbReference type="EMBL" id="MCRI01000004">
    <property type="protein sequence ID" value="ODN67638.1"/>
    <property type="molecule type" value="Genomic_DNA"/>
</dbReference>
<feature type="domain" description="Phosphotyrosine protein phosphatase I" evidence="2">
    <location>
        <begin position="6"/>
        <end position="140"/>
    </location>
</feature>
<dbReference type="Pfam" id="PF01451">
    <property type="entry name" value="LMWPc"/>
    <property type="match status" value="1"/>
</dbReference>
<dbReference type="PATRIC" id="fig|291169.3.peg.749"/>
<evidence type="ECO:0000259" key="2">
    <source>
        <dbReference type="SMART" id="SM00226"/>
    </source>
</evidence>
<keyword evidence="4" id="KW-1185">Reference proteome</keyword>
<comment type="caution">
    <text evidence="3">The sequence shown here is derived from an EMBL/GenBank/DDBJ whole genome shotgun (WGS) entry which is preliminary data.</text>
</comment>
<keyword evidence="1" id="KW-0059">Arsenical resistance</keyword>
<dbReference type="AlphaFoldDB" id="A0A1E3GU85"/>